<feature type="transmembrane region" description="Helical" evidence="7">
    <location>
        <begin position="87"/>
        <end position="109"/>
    </location>
</feature>
<feature type="transmembrane region" description="Helical" evidence="7">
    <location>
        <begin position="357"/>
        <end position="378"/>
    </location>
</feature>
<feature type="transmembrane region" description="Helical" evidence="7">
    <location>
        <begin position="270"/>
        <end position="294"/>
    </location>
</feature>
<dbReference type="PRINTS" id="PR00176">
    <property type="entry name" value="NANEUSMPORT"/>
</dbReference>
<evidence type="ECO:0000256" key="3">
    <source>
        <dbReference type="ARBA" id="ARBA00022692"/>
    </source>
</evidence>
<dbReference type="EMBL" id="DVGB01000044">
    <property type="protein sequence ID" value="HIR01340.1"/>
    <property type="molecule type" value="Genomic_DNA"/>
</dbReference>
<evidence type="ECO:0000313" key="9">
    <source>
        <dbReference type="Proteomes" id="UP000824261"/>
    </source>
</evidence>
<dbReference type="InterPro" id="IPR037272">
    <property type="entry name" value="SNS_sf"/>
</dbReference>
<organism evidence="8 9">
    <name type="scientific">Candidatus Aveggerthella stercoripullorum</name>
    <dbReference type="NCBI Taxonomy" id="2840688"/>
    <lineage>
        <taxon>Bacteria</taxon>
        <taxon>Bacillati</taxon>
        <taxon>Actinomycetota</taxon>
        <taxon>Coriobacteriia</taxon>
        <taxon>Eggerthellales</taxon>
        <taxon>Eggerthellaceae</taxon>
        <taxon>Eggerthellaceae incertae sedis</taxon>
        <taxon>Candidatus Aveggerthella</taxon>
    </lineage>
</organism>
<dbReference type="PANTHER" id="PTHR42948">
    <property type="entry name" value="TRANSPORTER"/>
    <property type="match status" value="1"/>
</dbReference>
<evidence type="ECO:0000313" key="8">
    <source>
        <dbReference type="EMBL" id="HIR01340.1"/>
    </source>
</evidence>
<accession>A0A9D1D313</accession>
<name>A0A9D1D313_9ACTN</name>
<keyword evidence="4 7" id="KW-1133">Transmembrane helix</keyword>
<dbReference type="Pfam" id="PF00209">
    <property type="entry name" value="SNF"/>
    <property type="match status" value="2"/>
</dbReference>
<feature type="transmembrane region" description="Helical" evidence="7">
    <location>
        <begin position="469"/>
        <end position="490"/>
    </location>
</feature>
<dbReference type="Proteomes" id="UP000824261">
    <property type="component" value="Unassembled WGS sequence"/>
</dbReference>
<dbReference type="InterPro" id="IPR000175">
    <property type="entry name" value="Na/ntran_symport"/>
</dbReference>
<comment type="subcellular location">
    <subcellularLocation>
        <location evidence="1">Membrane</location>
        <topology evidence="1">Multi-pass membrane protein</topology>
    </subcellularLocation>
</comment>
<dbReference type="InterPro" id="IPR047218">
    <property type="entry name" value="YocR/YhdH-like"/>
</dbReference>
<dbReference type="GO" id="GO:0016020">
    <property type="term" value="C:membrane"/>
    <property type="evidence" value="ECO:0007669"/>
    <property type="project" value="UniProtKB-SubCell"/>
</dbReference>
<evidence type="ECO:0000256" key="6">
    <source>
        <dbReference type="SAM" id="MobiDB-lite"/>
    </source>
</evidence>
<feature type="region of interest" description="Disordered" evidence="6">
    <location>
        <begin position="1"/>
        <end position="27"/>
    </location>
</feature>
<feature type="transmembrane region" description="Helical" evidence="7">
    <location>
        <begin position="306"/>
        <end position="330"/>
    </location>
</feature>
<dbReference type="CDD" id="cd10336">
    <property type="entry name" value="SLC6sbd_Tyt1-Like"/>
    <property type="match status" value="1"/>
</dbReference>
<keyword evidence="3 7" id="KW-0812">Transmembrane</keyword>
<proteinExistence type="predicted"/>
<evidence type="ECO:0000256" key="2">
    <source>
        <dbReference type="ARBA" id="ARBA00022448"/>
    </source>
</evidence>
<feature type="transmembrane region" description="Helical" evidence="7">
    <location>
        <begin position="227"/>
        <end position="250"/>
    </location>
</feature>
<feature type="transmembrane region" description="Helical" evidence="7">
    <location>
        <begin position="423"/>
        <end position="448"/>
    </location>
</feature>
<protein>
    <submittedName>
        <fullName evidence="8">Sodium-dependent transporter</fullName>
    </submittedName>
</protein>
<evidence type="ECO:0000256" key="5">
    <source>
        <dbReference type="ARBA" id="ARBA00023136"/>
    </source>
</evidence>
<evidence type="ECO:0000256" key="4">
    <source>
        <dbReference type="ARBA" id="ARBA00022989"/>
    </source>
</evidence>
<comment type="caution">
    <text evidence="8">The sequence shown here is derived from an EMBL/GenBank/DDBJ whole genome shotgun (WGS) entry which is preliminary data.</text>
</comment>
<keyword evidence="2" id="KW-0813">Transport</keyword>
<dbReference type="SUPFAM" id="SSF161070">
    <property type="entry name" value="SNF-like"/>
    <property type="match status" value="1"/>
</dbReference>
<feature type="compositionally biased region" description="Basic and acidic residues" evidence="6">
    <location>
        <begin position="1"/>
        <end position="15"/>
    </location>
</feature>
<reference evidence="8" key="2">
    <citation type="journal article" date="2021" name="PeerJ">
        <title>Extensive microbial diversity within the chicken gut microbiome revealed by metagenomics and culture.</title>
        <authorList>
            <person name="Gilroy R."/>
            <person name="Ravi A."/>
            <person name="Getino M."/>
            <person name="Pursley I."/>
            <person name="Horton D.L."/>
            <person name="Alikhan N.F."/>
            <person name="Baker D."/>
            <person name="Gharbi K."/>
            <person name="Hall N."/>
            <person name="Watson M."/>
            <person name="Adriaenssens E.M."/>
            <person name="Foster-Nyarko E."/>
            <person name="Jarju S."/>
            <person name="Secka A."/>
            <person name="Antonio M."/>
            <person name="Oren A."/>
            <person name="Chaudhuri R.R."/>
            <person name="La Ragione R."/>
            <person name="Hildebrand F."/>
            <person name="Pallen M.J."/>
        </authorList>
    </citation>
    <scope>NUCLEOTIDE SEQUENCE</scope>
    <source>
        <strain evidence="8">ChiGjej1B1-2707</strain>
    </source>
</reference>
<evidence type="ECO:0000256" key="1">
    <source>
        <dbReference type="ARBA" id="ARBA00004141"/>
    </source>
</evidence>
<reference evidence="8" key="1">
    <citation type="submission" date="2020-10" db="EMBL/GenBank/DDBJ databases">
        <authorList>
            <person name="Gilroy R."/>
        </authorList>
    </citation>
    <scope>NUCLEOTIDE SEQUENCE</scope>
    <source>
        <strain evidence="8">ChiGjej1B1-2707</strain>
    </source>
</reference>
<feature type="transmembrane region" description="Helical" evidence="7">
    <location>
        <begin position="61"/>
        <end position="81"/>
    </location>
</feature>
<feature type="transmembrane region" description="Helical" evidence="7">
    <location>
        <begin position="390"/>
        <end position="411"/>
    </location>
</feature>
<sequence>MSEENKTAAFSREDGATAGENAISNDRREAEGIQGATAATADAADVAVAEKAGRDNFTSKFAFIISCVGSAVGIGCIWLFPYRIAEFGGAAFLIPFMVFMVLLGFTGVASEMAFGRMAQEGSVGAFSKAMKMRFGQKGERAGKILGVIPMLGALALAIGYSVVVGWLLKYLVGSITGEVTAVADTASYFGALAVDFGSVGWHVLALALTFGVMVFGISKGIEWLNKIMIPLFVVLFVILLVQVAMLPNAMAGYEYLFVPRWEALANPTTWIYALGQAFFSLSLAGSSMLVYGSYLKKDVDVVSSAVSVTFFNICAALLAALVVVPAVFAFDVDLASGPALMFITLPSVFQQMPFGQLFAVLFFLAVICAAVTSLVSLFEAPIEMLESHFGFSRALAVGVVGIIALAVGVFIESADSIGAWMDAVSIYAIPLGALLAAVMFFWVCPRGVSRKQVSLGRKRLVGRWYEPMTRYVFVGITVVVIVLGLVFGSIG</sequence>
<dbReference type="PANTHER" id="PTHR42948:SF1">
    <property type="entry name" value="TRANSPORTER"/>
    <property type="match status" value="1"/>
</dbReference>
<keyword evidence="5 7" id="KW-0472">Membrane</keyword>
<feature type="transmembrane region" description="Helical" evidence="7">
    <location>
        <begin position="188"/>
        <end position="215"/>
    </location>
</feature>
<feature type="transmembrane region" description="Helical" evidence="7">
    <location>
        <begin position="144"/>
        <end position="168"/>
    </location>
</feature>
<gene>
    <name evidence="8" type="ORF">IAA69_03660</name>
</gene>
<dbReference type="PROSITE" id="PS50267">
    <property type="entry name" value="NA_NEUROTRAN_SYMP_3"/>
    <property type="match status" value="1"/>
</dbReference>
<evidence type="ECO:0000256" key="7">
    <source>
        <dbReference type="SAM" id="Phobius"/>
    </source>
</evidence>
<dbReference type="AlphaFoldDB" id="A0A9D1D313"/>
<dbReference type="NCBIfam" id="NF037979">
    <property type="entry name" value="Na_transp"/>
    <property type="match status" value="1"/>
</dbReference>